<dbReference type="InterPro" id="IPR005123">
    <property type="entry name" value="Oxoglu/Fe-dep_dioxygenase_dom"/>
</dbReference>
<dbReference type="InterPro" id="IPR044861">
    <property type="entry name" value="IPNS-like_FE2OG_OXY"/>
</dbReference>
<organism evidence="3">
    <name type="scientific">Rhodotorula toruloides</name>
    <name type="common">Yeast</name>
    <name type="synonym">Rhodosporidium toruloides</name>
    <dbReference type="NCBI Taxonomy" id="5286"/>
    <lineage>
        <taxon>Eukaryota</taxon>
        <taxon>Fungi</taxon>
        <taxon>Dikarya</taxon>
        <taxon>Basidiomycota</taxon>
        <taxon>Pucciniomycotina</taxon>
        <taxon>Microbotryomycetes</taxon>
        <taxon>Sporidiobolales</taxon>
        <taxon>Sporidiobolaceae</taxon>
        <taxon>Rhodotorula</taxon>
    </lineage>
</organism>
<keyword evidence="1" id="KW-0560">Oxidoreductase</keyword>
<evidence type="ECO:0000313" key="3">
    <source>
        <dbReference type="EMBL" id="CDR41931.1"/>
    </source>
</evidence>
<dbReference type="InterPro" id="IPR050231">
    <property type="entry name" value="Iron_ascorbate_oxido_reductase"/>
</dbReference>
<dbReference type="PRINTS" id="PR00682">
    <property type="entry name" value="IPNSYNTHASE"/>
</dbReference>
<keyword evidence="1" id="KW-0408">Iron</keyword>
<comment type="similarity">
    <text evidence="1">Belongs to the iron/ascorbate-dependent oxidoreductase family.</text>
</comment>
<dbReference type="AlphaFoldDB" id="A0A061B4I3"/>
<name>A0A061B4I3_RHOTO</name>
<evidence type="ECO:0000259" key="2">
    <source>
        <dbReference type="PROSITE" id="PS51471"/>
    </source>
</evidence>
<dbReference type="InterPro" id="IPR026992">
    <property type="entry name" value="DIOX_N"/>
</dbReference>
<proteinExistence type="inferred from homology"/>
<dbReference type="GO" id="GO:0016491">
    <property type="term" value="F:oxidoreductase activity"/>
    <property type="evidence" value="ECO:0007669"/>
    <property type="project" value="UniProtKB-KW"/>
</dbReference>
<accession>A0A061B4I3</accession>
<protein>
    <submittedName>
        <fullName evidence="3">RHTO0S06e07932g1_1</fullName>
    </submittedName>
</protein>
<evidence type="ECO:0000256" key="1">
    <source>
        <dbReference type="RuleBase" id="RU003682"/>
    </source>
</evidence>
<dbReference type="SUPFAM" id="SSF51197">
    <property type="entry name" value="Clavaminate synthase-like"/>
    <property type="match status" value="1"/>
</dbReference>
<dbReference type="Pfam" id="PF14226">
    <property type="entry name" value="DIOX_N"/>
    <property type="match status" value="1"/>
</dbReference>
<dbReference type="PROSITE" id="PS51471">
    <property type="entry name" value="FE2OG_OXY"/>
    <property type="match status" value="1"/>
</dbReference>
<dbReference type="Pfam" id="PF03171">
    <property type="entry name" value="2OG-FeII_Oxy"/>
    <property type="match status" value="1"/>
</dbReference>
<dbReference type="EMBL" id="LK052941">
    <property type="protein sequence ID" value="CDR41931.1"/>
    <property type="molecule type" value="Genomic_DNA"/>
</dbReference>
<dbReference type="OrthoDB" id="288590at2759"/>
<gene>
    <name evidence="3" type="ORF">RHTO0S_06e07932g</name>
</gene>
<dbReference type="InterPro" id="IPR027443">
    <property type="entry name" value="IPNS-like_sf"/>
</dbReference>
<dbReference type="GO" id="GO:0046872">
    <property type="term" value="F:metal ion binding"/>
    <property type="evidence" value="ECO:0007669"/>
    <property type="project" value="UniProtKB-KW"/>
</dbReference>
<dbReference type="PANTHER" id="PTHR47990">
    <property type="entry name" value="2-OXOGLUTARATE (2OG) AND FE(II)-DEPENDENT OXYGENASE SUPERFAMILY PROTEIN-RELATED"/>
    <property type="match status" value="1"/>
</dbReference>
<feature type="domain" description="Fe2OG dioxygenase" evidence="2">
    <location>
        <begin position="163"/>
        <end position="279"/>
    </location>
</feature>
<keyword evidence="1" id="KW-0479">Metal-binding</keyword>
<reference evidence="3" key="1">
    <citation type="journal article" date="2014" name="Genome Announc.">
        <title>Draft genome sequence of Rhodosporidium toruloides CECT1137, an oleaginous yeast of biotechnological interest.</title>
        <authorList>
            <person name="Morin N."/>
            <person name="Calcas X."/>
            <person name="Devillers H."/>
            <person name="Durrens P."/>
            <person name="Sherman D.J."/>
            <person name="Nicaud J.-M."/>
            <person name="Neuveglise C."/>
        </authorList>
    </citation>
    <scope>NUCLEOTIDE SEQUENCE</scope>
    <source>
        <strain evidence="3">CECT1137</strain>
    </source>
</reference>
<dbReference type="Gene3D" id="2.60.120.330">
    <property type="entry name" value="B-lactam Antibiotic, Isopenicillin N Synthase, Chain"/>
    <property type="match status" value="1"/>
</dbReference>
<sequence length="334" mass="36621">MAQTGAVAVVDVSQLEDPTALAEAIAEALGSTGFLFIRGHGMEEQAKEMFKLSERFFKEESAEEKKRCAYDNNRGYTYVSQEQLDPDHPAPDLKEGFNTGFIERGDPPRPTHPLPALLAEHASALSEFQHSCFEFCQRLMRAFAVALELPADFFSSRHHEGPDSSSILRFLHYPAIPPDVKVANIRAGAHSDFGSCTLLFQRPEGGDGLEILPPGEPLEGGRWKPTGMVPDAVLVNIGDALELWSGARFKSTLHRVVLPSPIPPEGIPERFSMAWFFQPTSSASLKTCVDVTSISEYDLERMEKKGVKPGADITAGQHLQARLDSVYKLAKAAA</sequence>